<accession>A0A7S3UV01</accession>
<evidence type="ECO:0000256" key="1">
    <source>
        <dbReference type="SAM" id="MobiDB-lite"/>
    </source>
</evidence>
<feature type="region of interest" description="Disordered" evidence="1">
    <location>
        <begin position="325"/>
        <end position="365"/>
    </location>
</feature>
<dbReference type="EMBL" id="HBIU01010665">
    <property type="protein sequence ID" value="CAE0625896.1"/>
    <property type="molecule type" value="Transcribed_RNA"/>
</dbReference>
<name>A0A7S3UV01_HETAK</name>
<evidence type="ECO:0000313" key="2">
    <source>
        <dbReference type="EMBL" id="CAE0625896.1"/>
    </source>
</evidence>
<dbReference type="AlphaFoldDB" id="A0A7S3UV01"/>
<organism evidence="2">
    <name type="scientific">Heterosigma akashiwo</name>
    <name type="common">Chromophytic alga</name>
    <name type="synonym">Heterosigma carterae</name>
    <dbReference type="NCBI Taxonomy" id="2829"/>
    <lineage>
        <taxon>Eukaryota</taxon>
        <taxon>Sar</taxon>
        <taxon>Stramenopiles</taxon>
        <taxon>Ochrophyta</taxon>
        <taxon>Raphidophyceae</taxon>
        <taxon>Chattonellales</taxon>
        <taxon>Chattonellaceae</taxon>
        <taxon>Heterosigma</taxon>
    </lineage>
</organism>
<sequence length="515" mass="58291">MALTDIKLLPPAHRDLFKAYTRGGRHLLIASLEQVHQFLKYANEDDVQCDGSECKDKELHQQETHIFNSSSSIPVKPITASFQSSGLFAKMIAELDQHQCGVYSQAIEKVLLFRQAMIAAAVIHERNIWQSTFRGHSAAAALAVAEGRSGRFFESLGTLAKASSWAILHRPSGRLRPSFTTALEESRRCRLLGLKALYGTEAPKIILLSKTFPLLLEPWRRLFSWHSTSRVFGKHYTVKGQEFSIGFDNAMATKREIRKEALDFFISKKSDLLKEAKQSCIDNGIKCWKVLSKHRNKRSLKQQGNIVAAPGQRFFHEMYKKSLTGKPNTDLRAGHPKVAPKLDQKRSSVSPRKDTRSSVPTGLGEASKREEWWDLLGAATTHPKTPKKIKSRGFPSRVSPSASRRKQQSDGCHDNKTPYSGQSAADRQLPSLNNNSSRKLHPNEPGLRDKYFCKAEALMTDPRVSGLSKFLLKSCLEDVLGADSRFERQFKMRHVKNFVRRILEEIRQQREAEQR</sequence>
<feature type="compositionally biased region" description="Polar residues" evidence="1">
    <location>
        <begin position="417"/>
        <end position="437"/>
    </location>
</feature>
<reference evidence="2" key="1">
    <citation type="submission" date="2021-01" db="EMBL/GenBank/DDBJ databases">
        <authorList>
            <person name="Corre E."/>
            <person name="Pelletier E."/>
            <person name="Niang G."/>
            <person name="Scheremetjew M."/>
            <person name="Finn R."/>
            <person name="Kale V."/>
            <person name="Holt S."/>
            <person name="Cochrane G."/>
            <person name="Meng A."/>
            <person name="Brown T."/>
            <person name="Cohen L."/>
        </authorList>
    </citation>
    <scope>NUCLEOTIDE SEQUENCE</scope>
    <source>
        <strain evidence="2">CCMP3107</strain>
    </source>
</reference>
<feature type="compositionally biased region" description="Basic and acidic residues" evidence="1">
    <location>
        <begin position="407"/>
        <end position="416"/>
    </location>
</feature>
<feature type="compositionally biased region" description="Basic and acidic residues" evidence="1">
    <location>
        <begin position="340"/>
        <end position="356"/>
    </location>
</feature>
<protein>
    <submittedName>
        <fullName evidence="2">Uncharacterized protein</fullName>
    </submittedName>
</protein>
<feature type="region of interest" description="Disordered" evidence="1">
    <location>
        <begin position="378"/>
        <end position="446"/>
    </location>
</feature>
<gene>
    <name evidence="2" type="ORF">HAKA00212_LOCUS4567</name>
</gene>
<proteinExistence type="predicted"/>